<evidence type="ECO:0000313" key="4">
    <source>
        <dbReference type="Proteomes" id="UP000234166"/>
    </source>
</evidence>
<dbReference type="Proteomes" id="UP000234181">
    <property type="component" value="Unassembled WGS sequence"/>
</dbReference>
<evidence type="ECO:0000256" key="1">
    <source>
        <dbReference type="SAM" id="MobiDB-lite"/>
    </source>
</evidence>
<evidence type="ECO:0000313" key="5">
    <source>
        <dbReference type="Proteomes" id="UP000234181"/>
    </source>
</evidence>
<keyword evidence="5" id="KW-1185">Reference proteome</keyword>
<protein>
    <submittedName>
        <fullName evidence="3">Uncharacterized protein</fullName>
    </submittedName>
</protein>
<evidence type="ECO:0000313" key="2">
    <source>
        <dbReference type="EMBL" id="SON87630.1"/>
    </source>
</evidence>
<feature type="region of interest" description="Disordered" evidence="1">
    <location>
        <begin position="90"/>
        <end position="131"/>
    </location>
</feature>
<name>A0AB38E6G4_XANCH</name>
<feature type="compositionally biased region" description="Basic residues" evidence="1">
    <location>
        <begin position="138"/>
        <end position="147"/>
    </location>
</feature>
<dbReference type="EMBL" id="OCYT01000141">
    <property type="protein sequence ID" value="SON87630.1"/>
    <property type="molecule type" value="Genomic_DNA"/>
</dbReference>
<feature type="region of interest" description="Disordered" evidence="1">
    <location>
        <begin position="138"/>
        <end position="157"/>
    </location>
</feature>
<dbReference type="EMBL" id="OCYS01000135">
    <property type="protein sequence ID" value="SON92450.1"/>
    <property type="molecule type" value="Genomic_DNA"/>
</dbReference>
<reference evidence="4 5" key="1">
    <citation type="submission" date="2017-10" db="EMBL/GenBank/DDBJ databases">
        <authorList>
            <person name="Regsiter A."/>
            <person name="William W."/>
        </authorList>
    </citation>
    <scope>NUCLEOTIDE SEQUENCE [LARGE SCALE GENOMIC DNA]</scope>
    <source>
        <strain evidence="2 5">CFBP6984</strain>
        <strain evidence="3 4">CFBP7430</strain>
    </source>
</reference>
<organism evidence="3 4">
    <name type="scientific">Xanthomonas campestris pv. phaseoli</name>
    <dbReference type="NCBI Taxonomy" id="317013"/>
    <lineage>
        <taxon>Bacteria</taxon>
        <taxon>Pseudomonadati</taxon>
        <taxon>Pseudomonadota</taxon>
        <taxon>Gammaproteobacteria</taxon>
        <taxon>Lysobacterales</taxon>
        <taxon>Lysobacteraceae</taxon>
        <taxon>Xanthomonas</taxon>
    </lineage>
</organism>
<comment type="caution">
    <text evidence="3">The sequence shown here is derived from an EMBL/GenBank/DDBJ whole genome shotgun (WGS) entry which is preliminary data.</text>
</comment>
<proteinExistence type="predicted"/>
<dbReference type="Proteomes" id="UP000234166">
    <property type="component" value="Unassembled WGS sequence"/>
</dbReference>
<feature type="region of interest" description="Disordered" evidence="1">
    <location>
        <begin position="1"/>
        <end position="32"/>
    </location>
</feature>
<sequence>MRHQRPWPGSRLDRQGQQHAGRPGHSGQQRRLPEVLRDLRRHHPGRMAQDVRYQRACRLQSGAPVGAIDDRRRLHHQHCLGAIEEADAQHPALRRDQGRIGQSHHRPGRCAGGEEHPRQCGAAGPDLDTLHSLRHGRGIGRKLRRANTHGAPGSAGRVGIGVRHAGGRHRQLHIGRLADHLWRRSHAVTLSDCCHARVADERRGLLVGSGSLILGAHQRTPRRVRLPLRTSERIAWRSGAVSAGDVVLVSVLTFRIRHGPRNPAQTLLDTTRQLGAIARYLADHAATACHRRCRRAAGLGRRRCLFRRGAIAYPEQAAVLEGLNLQLLAGKRWAS</sequence>
<evidence type="ECO:0000313" key="3">
    <source>
        <dbReference type="EMBL" id="SON92450.1"/>
    </source>
</evidence>
<gene>
    <name evidence="2" type="ORF">XAP6984_810008</name>
    <name evidence="3" type="ORF">XAP7430_770008</name>
</gene>
<dbReference type="AlphaFoldDB" id="A0AB38E6G4"/>
<accession>A0AB38E6G4</accession>